<feature type="transmembrane region" description="Helical" evidence="22">
    <location>
        <begin position="1969"/>
        <end position="1989"/>
    </location>
</feature>
<dbReference type="GO" id="GO:0016174">
    <property type="term" value="F:NAD(P)H oxidase H2O2-forming activity"/>
    <property type="evidence" value="ECO:0007669"/>
    <property type="project" value="UniProtKB-EC"/>
</dbReference>
<dbReference type="PROSITE" id="PS51192">
    <property type="entry name" value="HELICASE_ATP_BIND_1"/>
    <property type="match status" value="1"/>
</dbReference>
<dbReference type="FunFam" id="2.40.30.10:FF:000059">
    <property type="entry name" value="dual oxidase isoform X1"/>
    <property type="match status" value="1"/>
</dbReference>
<evidence type="ECO:0000256" key="2">
    <source>
        <dbReference type="ARBA" id="ARBA00005644"/>
    </source>
</evidence>
<feature type="domain" description="EF-hand" evidence="23">
    <location>
        <begin position="1781"/>
        <end position="1816"/>
    </location>
</feature>
<evidence type="ECO:0000256" key="4">
    <source>
        <dbReference type="ARBA" id="ARBA00022559"/>
    </source>
</evidence>
<keyword evidence="21" id="KW-0349">Heme</keyword>
<evidence type="ECO:0000313" key="27">
    <source>
        <dbReference type="EMBL" id="KYM98527.1"/>
    </source>
</evidence>
<dbReference type="Pfam" id="PF21010">
    <property type="entry name" value="HA2_C"/>
    <property type="match status" value="1"/>
</dbReference>
<dbReference type="PRINTS" id="PR00457">
    <property type="entry name" value="ANPEROXIDASE"/>
</dbReference>
<evidence type="ECO:0000256" key="17">
    <source>
        <dbReference type="ARBA" id="ARBA00023180"/>
    </source>
</evidence>
<evidence type="ECO:0000256" key="20">
    <source>
        <dbReference type="ARBA" id="ARBA00048762"/>
    </source>
</evidence>
<dbReference type="PROSITE" id="PS51194">
    <property type="entry name" value="HELICASE_CTER"/>
    <property type="match status" value="1"/>
</dbReference>
<evidence type="ECO:0000256" key="18">
    <source>
        <dbReference type="ARBA" id="ARBA00023324"/>
    </source>
</evidence>
<dbReference type="InterPro" id="IPR013121">
    <property type="entry name" value="Fe_red_NAD-bd_6"/>
</dbReference>
<dbReference type="GO" id="GO:0003723">
    <property type="term" value="F:RNA binding"/>
    <property type="evidence" value="ECO:0007669"/>
    <property type="project" value="TreeGrafter"/>
</dbReference>
<evidence type="ECO:0000256" key="3">
    <source>
        <dbReference type="ARBA" id="ARBA00012698"/>
    </source>
</evidence>
<evidence type="ECO:0000313" key="28">
    <source>
        <dbReference type="Proteomes" id="UP000078542"/>
    </source>
</evidence>
<accession>A0A151IDH4</accession>
<dbReference type="Gene3D" id="3.40.50.80">
    <property type="entry name" value="Nucleotide-binding domain of ferredoxin-NADP reductase (FNR) module"/>
    <property type="match status" value="1"/>
</dbReference>
<keyword evidence="7 21" id="KW-0479">Metal-binding</keyword>
<dbReference type="CDD" id="cd18791">
    <property type="entry name" value="SF2_C_RHA"/>
    <property type="match status" value="1"/>
</dbReference>
<dbReference type="SFLD" id="SFLDS00052">
    <property type="entry name" value="Ferric_Reductase_Domain"/>
    <property type="match status" value="1"/>
</dbReference>
<dbReference type="SMART" id="SM00490">
    <property type="entry name" value="HELICc"/>
    <property type="match status" value="1"/>
</dbReference>
<dbReference type="GO" id="GO:0009886">
    <property type="term" value="P:post-embryonic animal morphogenesis"/>
    <property type="evidence" value="ECO:0007669"/>
    <property type="project" value="UniProtKB-ARBA"/>
</dbReference>
<feature type="domain" description="EF-hand" evidence="23">
    <location>
        <begin position="1701"/>
        <end position="1736"/>
    </location>
</feature>
<evidence type="ECO:0000256" key="13">
    <source>
        <dbReference type="ARBA" id="ARBA00022857"/>
    </source>
</evidence>
<keyword evidence="28" id="KW-1185">Reference proteome</keyword>
<keyword evidence="18" id="KW-0376">Hydrogen peroxide</keyword>
<dbReference type="InterPro" id="IPR037120">
    <property type="entry name" value="Haem_peroxidase_sf_animal"/>
</dbReference>
<keyword evidence="8" id="KW-0677">Repeat</keyword>
<dbReference type="PROSITE" id="PS51384">
    <property type="entry name" value="FAD_FR"/>
    <property type="match status" value="1"/>
</dbReference>
<dbReference type="InterPro" id="IPR011992">
    <property type="entry name" value="EF-hand-dom_pair"/>
</dbReference>
<feature type="transmembrane region" description="Helical" evidence="22">
    <location>
        <begin position="2016"/>
        <end position="2044"/>
    </location>
</feature>
<comment type="subcellular location">
    <subcellularLocation>
        <location evidence="1">Membrane</location>
        <topology evidence="1">Multi-pass membrane protein</topology>
    </subcellularLocation>
</comment>
<evidence type="ECO:0000256" key="21">
    <source>
        <dbReference type="PIRSR" id="PIRSR619791-2"/>
    </source>
</evidence>
<feature type="transmembrane region" description="Helical" evidence="22">
    <location>
        <begin position="1914"/>
        <end position="1931"/>
    </location>
</feature>
<evidence type="ECO:0000256" key="10">
    <source>
        <dbReference type="ARBA" id="ARBA00022806"/>
    </source>
</evidence>
<dbReference type="SFLD" id="SFLDG01169">
    <property type="entry name" value="NADPH_oxidase_subgroup_(NOX)"/>
    <property type="match status" value="1"/>
</dbReference>
<dbReference type="CDD" id="cd06186">
    <property type="entry name" value="NOX_Duox_like_FAD_NADP"/>
    <property type="match status" value="1"/>
</dbReference>
<dbReference type="SUPFAM" id="SSF52540">
    <property type="entry name" value="P-loop containing nucleoside triphosphate hydrolases"/>
    <property type="match status" value="2"/>
</dbReference>
<dbReference type="SMART" id="SM00847">
    <property type="entry name" value="HA2"/>
    <property type="match status" value="1"/>
</dbReference>
<dbReference type="GO" id="GO:0042742">
    <property type="term" value="P:defense response to bacterium"/>
    <property type="evidence" value="ECO:0007669"/>
    <property type="project" value="UniProtKB-ARBA"/>
</dbReference>
<keyword evidence="6 22" id="KW-0812">Transmembrane</keyword>
<dbReference type="Gene3D" id="3.40.50.300">
    <property type="entry name" value="P-loop containing nucleotide triphosphate hydrolases"/>
    <property type="match status" value="2"/>
</dbReference>
<gene>
    <name evidence="27" type="ORF">ALC62_10746</name>
</gene>
<dbReference type="InterPro" id="IPR011709">
    <property type="entry name" value="DEAD-box_helicase_OB_fold"/>
</dbReference>
<dbReference type="EMBL" id="KQ977939">
    <property type="protein sequence ID" value="KYM98527.1"/>
    <property type="molecule type" value="Genomic_DNA"/>
</dbReference>
<evidence type="ECO:0000256" key="22">
    <source>
        <dbReference type="SAM" id="Phobius"/>
    </source>
</evidence>
<feature type="transmembrane region" description="Helical" evidence="22">
    <location>
        <begin position="2051"/>
        <end position="2070"/>
    </location>
</feature>
<dbReference type="InterPro" id="IPR013130">
    <property type="entry name" value="Fe3_Rdtase_TM_dom"/>
</dbReference>
<dbReference type="GO" id="GO:0042744">
    <property type="term" value="P:hydrogen peroxide catabolic process"/>
    <property type="evidence" value="ECO:0007669"/>
    <property type="project" value="UniProtKB-KW"/>
</dbReference>
<dbReference type="SUPFAM" id="SSF47473">
    <property type="entry name" value="EF-hand"/>
    <property type="match status" value="1"/>
</dbReference>
<dbReference type="PROSITE" id="PS50222">
    <property type="entry name" value="EF_HAND_2"/>
    <property type="match status" value="3"/>
</dbReference>
<dbReference type="GO" id="GO:0020037">
    <property type="term" value="F:heme binding"/>
    <property type="evidence" value="ECO:0007669"/>
    <property type="project" value="InterPro"/>
</dbReference>
<evidence type="ECO:0000259" key="23">
    <source>
        <dbReference type="PROSITE" id="PS50222"/>
    </source>
</evidence>
<dbReference type="SUPFAM" id="SSF52343">
    <property type="entry name" value="Ferredoxin reductase-like, C-terminal NADP-linked domain"/>
    <property type="match status" value="1"/>
</dbReference>
<evidence type="ECO:0000256" key="6">
    <source>
        <dbReference type="ARBA" id="ARBA00022692"/>
    </source>
</evidence>
<dbReference type="GO" id="GO:0006979">
    <property type="term" value="P:response to oxidative stress"/>
    <property type="evidence" value="ECO:0007669"/>
    <property type="project" value="InterPro"/>
</dbReference>
<proteinExistence type="inferred from homology"/>
<evidence type="ECO:0000256" key="1">
    <source>
        <dbReference type="ARBA" id="ARBA00004141"/>
    </source>
</evidence>
<evidence type="ECO:0000256" key="12">
    <source>
        <dbReference type="ARBA" id="ARBA00022837"/>
    </source>
</evidence>
<dbReference type="CDD" id="cd00051">
    <property type="entry name" value="EFh"/>
    <property type="match status" value="2"/>
</dbReference>
<keyword evidence="21" id="KW-0408">Iron</keyword>
<dbReference type="InterPro" id="IPR039261">
    <property type="entry name" value="FNR_nucleotide-bd"/>
</dbReference>
<dbReference type="STRING" id="456900.A0A151IDH4"/>
<dbReference type="Pfam" id="PF08022">
    <property type="entry name" value="FAD_binding_8"/>
    <property type="match status" value="1"/>
</dbReference>
<feature type="binding site" description="axial binding residue" evidence="21">
    <location>
        <position position="1235"/>
    </location>
    <ligand>
        <name>heme b</name>
        <dbReference type="ChEBI" id="CHEBI:60344"/>
    </ligand>
    <ligandPart>
        <name>Fe</name>
        <dbReference type="ChEBI" id="CHEBI:18248"/>
    </ligandPart>
</feature>
<keyword evidence="10" id="KW-0067">ATP-binding</keyword>
<dbReference type="GO" id="GO:0016787">
    <property type="term" value="F:hydrolase activity"/>
    <property type="evidence" value="ECO:0007669"/>
    <property type="project" value="UniProtKB-KW"/>
</dbReference>
<feature type="transmembrane region" description="Helical" evidence="22">
    <location>
        <begin position="1881"/>
        <end position="1902"/>
    </location>
</feature>
<sequence length="2386" mass="277009">MSNIFSTIDEKEFRAVIKHYFFLKGKTATQIQAELQEIHGTYSFIISILSDRRFKLREIVEMVERLDLFKRSPREFFRRYRHHPHRLLRKGKNNYGKILRRLAGPFRQRIGKEKRPHLAKKKVSFHHDSAPSHSSAITLKFNCNKKHFVKNVHKKKRISKQCNFKRSARLETWFNKSPTDIKLVCRLIAYFIIFLSPLFFIYGTPRVQFLTLDIGLFKHTVIDSILAEKYRNIFYLKIYNVEGHWVFLEELIESKTIFLVPVNDRTQGILLKCIKERILPGSIILSDCWKAYNCFDNLSNESTSHAYDVIILDEVHERHLHGDFLIGIMKCIIYQKSDFKLVLMSATINTELFSNYFAKENVKMIEVPGRLYPIQLLYRPITVQDIKYKNDRFNPSPYVQILQIIDQKYPVDEKGDLLIFLSGISEITAVVDAAKEYSIKKNNWIILPLHSTLSIIEQDKVFDYAPDGVRKCIVATNIAETSITIDGIRFVADSGKVKEMSYDPSCKMQRLKEFWISKASAEQRKGRAGRTGPGVCYRIYSEEEYKMLEKYSTPELQRVPLDSSLLQMIAMGLPDARKFPFIEPPPTNNIENAILSLKYHDALTDNEKITCIGKSLARLPVDITIGKMLIMGSIFHQVEPVLSLAAALSIQTPFTNRAYRDTECETSRKKLESDHGDPITLLNAFKEWLEVKQENSQEYRSSSNSSRKWCKRRGLEEQRFYEMTKLRAQFKDLLQDCNLLKSLPEPNSSMTSAERAIRHGELKLLKSLKRTYKQSEPKRRKQLKVETFDIQLEDNDENNGELDIKDIEFRMRNDSSQVQNLLTASTACTYKDLTMLKLILCSGLYPQFACADEFNYCKSTSEQLFHTKAKPYVALHPMSFFGNHPQVLQIEEMDVISVLGFKSKTPVSCKHQILAYLSLLETTKPYLVNTLRMPAAQTLLLFAHEIDTNSTFSIIVCDSWLMLEFPAPDSGQILLMKATKLRNKWDFLLNQQLQGQQVVEEILDAQRPACPPEYINVKIPKNHRYRIKPGHTEMPVLRTRYDHQTGHSPNNPRQQLNEITPYLDGGLIYGTSKAWSDILRMNASGILQEDGQLASSDLPLYPDYNTVRLPMANPPPPIHHHQYVSRHYTESVTRYFKLGNPRGNENPFLLTFGIIWFRWHNFVALHVKRHNPNWSNDEVFNEARKWVIATQQHIVVNEWLPSWLGNRLPVYEGYNSNIDPQIEQFFQSAAFRFGHTLVPPGVYLRNYGRDNCSLESYPIRTCNNYWMSQNSLYANLTRIKDIIDVEKLLMGMAIQLCEEEDHKIVEDLRGSLFGPLEFSRRDLMALNIQRGRDHGVPDYNSARRAYGLAEVKNVSHFNRVDISVSLIKKYYFHKIREKFLRLYNNSFDDVDVWVGGILETDDGPGELFQRIIRDQFQRIRDGDRFWYNNTSNGLFTDDEIGRLEQLSFYDVLMCTTKMDWNDIPKNPFRVPISDSDIHPSCINNKIVKEGKCTKSPCFHADQISEHTIENCTQPGTYDYFSNSGMSFVFTFLGITTLFCGLLRSRHDIVSFNVNFNAGFITLIVFKIQVKNKKISNENIRKADHNDIDIIHTASEWQEPKASLRCVLLMPNVRKKQLEVKNQLGHMIRAVDFPSNSNVMSLMIYQSLLLSFFTLHVDVLRIAFHIAHTEEEILQIDSTVAREVIYTELTIIEFAEALSMRPDAEFVKKIFYLVDKDKNGFISFREFVDMLVIFLKGSAEDKMKLMFDMYDINGTGKLKRVEFSDMLRSFMETVNTNVTDDELENLVQSMMDHADLENKEIIDLQDFQQILSDFNDKFNYAELEFNVSTNEKNNRKLHASVKTISNSEIINKDEKIIEEMKKRSDDYWYPIMKYLANKRLQIFWACLYTLLLLGIFAERVYYYSVQREHTGLRRILGYGLTITRGAASAMMFTYSTLLITICHNTITFLRTTILQFYIPFDSAIEMHKYIAYWALLFTVLHVVGHGFNFYHISTQTADDLTCLFRNYFHATHELPKFHYWCWSTITGITGVFLTILTGLIFVCSLSIVRKSFYNWFSFVHSLYPVFYVLMILHGSGRLVQDPYFHYFLLGPVILFILDKVVTVTRTTTEIPILQAEILPSDVTCITFFKPLNFQYKSGQWIRIACLALQTNEYHPFTLSSAPHETCLSIHIRAVGPWTTNIREKLESCIMSNENLPMVHIDGPYGEGHQDWDKYQVAIMIGGGIGVTPFASILKDIVFKSNCHLNFGCKKVYFLWVTKTQKQFEWMVDILRELEKVDVKNTVSIHIFVSQFYQKFDLRTILLYICERHFQKISNKSLFTGLKAVTHFGRPKFSQFFRSIQKLHPTTNKIGVFSCGTPAMTQAVDAACKAINLTEINDTLFQHHYKSF</sequence>
<dbReference type="GO" id="GO:0004386">
    <property type="term" value="F:helicase activity"/>
    <property type="evidence" value="ECO:0007669"/>
    <property type="project" value="UniProtKB-KW"/>
</dbReference>
<keyword evidence="5" id="KW-0285">Flavoprotein</keyword>
<dbReference type="InterPro" id="IPR014001">
    <property type="entry name" value="Helicase_ATP-bd"/>
</dbReference>
<evidence type="ECO:0000256" key="7">
    <source>
        <dbReference type="ARBA" id="ARBA00022723"/>
    </source>
</evidence>
<evidence type="ECO:0000256" key="15">
    <source>
        <dbReference type="ARBA" id="ARBA00023002"/>
    </source>
</evidence>
<dbReference type="GO" id="GO:0016175">
    <property type="term" value="F:superoxide-generating NAD(P)H oxidase activity"/>
    <property type="evidence" value="ECO:0007669"/>
    <property type="project" value="UniProtKB-ARBA"/>
</dbReference>
<keyword evidence="4" id="KW-0575">Peroxidase</keyword>
<organism evidence="27 28">
    <name type="scientific">Cyphomyrmex costatus</name>
    <dbReference type="NCBI Taxonomy" id="456900"/>
    <lineage>
        <taxon>Eukaryota</taxon>
        <taxon>Metazoa</taxon>
        <taxon>Ecdysozoa</taxon>
        <taxon>Arthropoda</taxon>
        <taxon>Hexapoda</taxon>
        <taxon>Insecta</taxon>
        <taxon>Pterygota</taxon>
        <taxon>Neoptera</taxon>
        <taxon>Endopterygota</taxon>
        <taxon>Hymenoptera</taxon>
        <taxon>Apocrita</taxon>
        <taxon>Aculeata</taxon>
        <taxon>Formicoidea</taxon>
        <taxon>Formicidae</taxon>
        <taxon>Myrmicinae</taxon>
        <taxon>Cyphomyrmex</taxon>
    </lineage>
</organism>
<dbReference type="EC" id="1.6.3.1" evidence="3"/>
<keyword evidence="16 22" id="KW-0472">Membrane</keyword>
<dbReference type="SUPFAM" id="SSF63380">
    <property type="entry name" value="Riboflavin synthase domain-like"/>
    <property type="match status" value="1"/>
</dbReference>
<dbReference type="Pfam" id="PF07717">
    <property type="entry name" value="OB_NTP_bind"/>
    <property type="match status" value="1"/>
</dbReference>
<dbReference type="FunFam" id="1.20.120.1080:FF:000005">
    <property type="entry name" value="ATP-dependent helicase HrpA"/>
    <property type="match status" value="1"/>
</dbReference>
<dbReference type="Pfam" id="PF00271">
    <property type="entry name" value="Helicase_C"/>
    <property type="match status" value="1"/>
</dbReference>
<feature type="transmembrane region" description="Helical" evidence="22">
    <location>
        <begin position="2082"/>
        <end position="2100"/>
    </location>
</feature>
<dbReference type="Proteomes" id="UP000078542">
    <property type="component" value="Unassembled WGS sequence"/>
</dbReference>
<feature type="transmembrane region" description="Helical" evidence="22">
    <location>
        <begin position="183"/>
        <end position="202"/>
    </location>
</feature>
<dbReference type="InterPro" id="IPR018247">
    <property type="entry name" value="EF_Hand_1_Ca_BS"/>
</dbReference>
<dbReference type="Gene3D" id="1.10.640.10">
    <property type="entry name" value="Haem peroxidase domain superfamily, animal type"/>
    <property type="match status" value="1"/>
</dbReference>
<dbReference type="InterPro" id="IPR013112">
    <property type="entry name" value="FAD-bd_8"/>
</dbReference>
<dbReference type="PROSITE" id="PS00018">
    <property type="entry name" value="EF_HAND_1"/>
    <property type="match status" value="1"/>
</dbReference>
<dbReference type="GO" id="GO:0042335">
    <property type="term" value="P:cuticle development"/>
    <property type="evidence" value="ECO:0007669"/>
    <property type="project" value="UniProtKB-ARBA"/>
</dbReference>
<reference evidence="27 28" key="1">
    <citation type="submission" date="2016-03" db="EMBL/GenBank/DDBJ databases">
        <title>Cyphomyrmex costatus WGS genome.</title>
        <authorList>
            <person name="Nygaard S."/>
            <person name="Hu H."/>
            <person name="Boomsma J."/>
            <person name="Zhang G."/>
        </authorList>
    </citation>
    <scope>NUCLEOTIDE SEQUENCE [LARGE SCALE GENOMIC DNA]</scope>
    <source>
        <strain evidence="27">MS0001</strain>
        <tissue evidence="27">Whole body</tissue>
    </source>
</reference>
<dbReference type="FunFam" id="3.40.50.300:FF:000540">
    <property type="entry name" value="probable ATP-dependent RNA helicase DHX34"/>
    <property type="match status" value="1"/>
</dbReference>
<dbReference type="GO" id="GO:0004601">
    <property type="term" value="F:peroxidase activity"/>
    <property type="evidence" value="ECO:0007669"/>
    <property type="project" value="UniProtKB-KW"/>
</dbReference>
<dbReference type="PROSITE" id="PS50292">
    <property type="entry name" value="PEROXIDASE_3"/>
    <property type="match status" value="1"/>
</dbReference>
<dbReference type="Gene3D" id="1.20.120.1080">
    <property type="match status" value="1"/>
</dbReference>
<keyword evidence="15" id="KW-0560">Oxidoreductase</keyword>
<evidence type="ECO:0000256" key="14">
    <source>
        <dbReference type="ARBA" id="ARBA00022989"/>
    </source>
</evidence>
<feature type="domain" description="Helicase ATP-binding" evidence="24">
    <location>
        <begin position="199"/>
        <end position="366"/>
    </location>
</feature>
<evidence type="ECO:0000256" key="19">
    <source>
        <dbReference type="ARBA" id="ARBA00047455"/>
    </source>
</evidence>
<dbReference type="InterPro" id="IPR027417">
    <property type="entry name" value="P-loop_NTPase"/>
</dbReference>
<dbReference type="InterPro" id="IPR002048">
    <property type="entry name" value="EF_hand_dom"/>
</dbReference>
<dbReference type="InterPro" id="IPR007502">
    <property type="entry name" value="Helicase-assoc_dom"/>
</dbReference>
<keyword evidence="11" id="KW-0274">FAD</keyword>
<dbReference type="Pfam" id="PF03098">
    <property type="entry name" value="An_peroxidase"/>
    <property type="match status" value="1"/>
</dbReference>
<dbReference type="SMART" id="SM00054">
    <property type="entry name" value="EFh"/>
    <property type="match status" value="3"/>
</dbReference>
<protein>
    <recommendedName>
        <fullName evidence="3">NAD(P)H oxidase (H2O2-forming)</fullName>
        <ecNumber evidence="3">1.6.3.1</ecNumber>
    </recommendedName>
</protein>
<evidence type="ECO:0000259" key="24">
    <source>
        <dbReference type="PROSITE" id="PS51192"/>
    </source>
</evidence>
<dbReference type="Gene3D" id="1.10.238.10">
    <property type="entry name" value="EF-hand"/>
    <property type="match status" value="1"/>
</dbReference>
<keyword evidence="9" id="KW-0378">Hydrolase</keyword>
<dbReference type="InterPro" id="IPR010255">
    <property type="entry name" value="Haem_peroxidase_sf"/>
</dbReference>
<comment type="catalytic activity">
    <reaction evidence="20">
        <text>NADPH + O2 + H(+) = H2O2 + NADP(+)</text>
        <dbReference type="Rhea" id="RHEA:11260"/>
        <dbReference type="ChEBI" id="CHEBI:15378"/>
        <dbReference type="ChEBI" id="CHEBI:15379"/>
        <dbReference type="ChEBI" id="CHEBI:16240"/>
        <dbReference type="ChEBI" id="CHEBI:57783"/>
        <dbReference type="ChEBI" id="CHEBI:58349"/>
        <dbReference type="EC" id="1.6.3.1"/>
    </reaction>
</comment>
<feature type="domain" description="EF-hand" evidence="23">
    <location>
        <begin position="1737"/>
        <end position="1772"/>
    </location>
</feature>
<dbReference type="SUPFAM" id="SSF48113">
    <property type="entry name" value="Heme-dependent peroxidases"/>
    <property type="match status" value="1"/>
</dbReference>
<dbReference type="GO" id="GO:0005509">
    <property type="term" value="F:calcium ion binding"/>
    <property type="evidence" value="ECO:0007669"/>
    <property type="project" value="InterPro"/>
</dbReference>
<feature type="domain" description="FAD-binding FR-type" evidence="26">
    <location>
        <begin position="2104"/>
        <end position="2209"/>
    </location>
</feature>
<comment type="catalytic activity">
    <reaction evidence="19">
        <text>NADH + O2 + H(+) = H2O2 + NAD(+)</text>
        <dbReference type="Rhea" id="RHEA:11264"/>
        <dbReference type="ChEBI" id="CHEBI:15378"/>
        <dbReference type="ChEBI" id="CHEBI:15379"/>
        <dbReference type="ChEBI" id="CHEBI:16240"/>
        <dbReference type="ChEBI" id="CHEBI:57540"/>
        <dbReference type="ChEBI" id="CHEBI:57945"/>
        <dbReference type="EC" id="1.6.3.1"/>
    </reaction>
</comment>
<dbReference type="InterPro" id="IPR019791">
    <property type="entry name" value="Haem_peroxidase_animal"/>
</dbReference>
<evidence type="ECO:0000259" key="25">
    <source>
        <dbReference type="PROSITE" id="PS51194"/>
    </source>
</evidence>
<keyword evidence="10" id="KW-0347">Helicase</keyword>
<dbReference type="PANTHER" id="PTHR18934:SF221">
    <property type="entry name" value="ATP-DEPENDENT RNA HELICASE DHX34-RELATED"/>
    <property type="match status" value="1"/>
</dbReference>
<evidence type="ECO:0000256" key="16">
    <source>
        <dbReference type="ARBA" id="ARBA00023136"/>
    </source>
</evidence>
<dbReference type="InterPro" id="IPR017927">
    <property type="entry name" value="FAD-bd_FR_type"/>
</dbReference>
<dbReference type="GO" id="GO:0042303">
    <property type="term" value="P:molting cycle"/>
    <property type="evidence" value="ECO:0007669"/>
    <property type="project" value="UniProtKB-ARBA"/>
</dbReference>
<dbReference type="Pfam" id="PF13499">
    <property type="entry name" value="EF-hand_7"/>
    <property type="match status" value="1"/>
</dbReference>
<comment type="similarity">
    <text evidence="2">In the N-terminal section; belongs to the peroxidase family.</text>
</comment>
<dbReference type="FunFam" id="3.40.50.80:FF:000020">
    <property type="entry name" value="Dual oxidase 1"/>
    <property type="match status" value="1"/>
</dbReference>
<dbReference type="Pfam" id="PF01794">
    <property type="entry name" value="Ferric_reduct"/>
    <property type="match status" value="1"/>
</dbReference>
<keyword evidence="14 22" id="KW-1133">Transmembrane helix</keyword>
<keyword evidence="13" id="KW-0521">NADP</keyword>
<keyword evidence="12" id="KW-0106">Calcium</keyword>
<evidence type="ECO:0000256" key="11">
    <source>
        <dbReference type="ARBA" id="ARBA00022827"/>
    </source>
</evidence>
<dbReference type="SFLD" id="SFLDG01168">
    <property type="entry name" value="Ferric_reductase_subgroup_(FRE"/>
    <property type="match status" value="1"/>
</dbReference>
<keyword evidence="10" id="KW-0547">Nucleotide-binding</keyword>
<feature type="transmembrane region" description="Helical" evidence="22">
    <location>
        <begin position="1937"/>
        <end position="1957"/>
    </location>
</feature>
<evidence type="ECO:0000256" key="8">
    <source>
        <dbReference type="ARBA" id="ARBA00022737"/>
    </source>
</evidence>
<dbReference type="InterPro" id="IPR001650">
    <property type="entry name" value="Helicase_C-like"/>
</dbReference>
<feature type="domain" description="Helicase C-terminal" evidence="25">
    <location>
        <begin position="404"/>
        <end position="572"/>
    </location>
</feature>
<keyword evidence="17" id="KW-0325">Glycoprotein</keyword>
<dbReference type="PANTHER" id="PTHR18934">
    <property type="entry name" value="ATP-DEPENDENT RNA HELICASE"/>
    <property type="match status" value="1"/>
</dbReference>
<dbReference type="Gene3D" id="2.40.30.10">
    <property type="entry name" value="Translation factors"/>
    <property type="match status" value="1"/>
</dbReference>
<dbReference type="Pfam" id="PF08030">
    <property type="entry name" value="NAD_binding_6"/>
    <property type="match status" value="1"/>
</dbReference>
<name>A0A151IDH4_9HYME</name>
<evidence type="ECO:0000256" key="9">
    <source>
        <dbReference type="ARBA" id="ARBA00022801"/>
    </source>
</evidence>
<evidence type="ECO:0000256" key="5">
    <source>
        <dbReference type="ARBA" id="ARBA00022630"/>
    </source>
</evidence>
<dbReference type="GO" id="GO:0016020">
    <property type="term" value="C:membrane"/>
    <property type="evidence" value="ECO:0007669"/>
    <property type="project" value="UniProtKB-SubCell"/>
</dbReference>
<evidence type="ECO:0000259" key="26">
    <source>
        <dbReference type="PROSITE" id="PS51384"/>
    </source>
</evidence>
<dbReference type="InterPro" id="IPR017938">
    <property type="entry name" value="Riboflavin_synthase-like_b-brl"/>
</dbReference>